<gene>
    <name evidence="1" type="ORF">BV22DRAFT_1034495</name>
</gene>
<dbReference type="Proteomes" id="UP000790709">
    <property type="component" value="Unassembled WGS sequence"/>
</dbReference>
<name>A0ACB8BJI1_9AGAM</name>
<proteinExistence type="predicted"/>
<sequence>MHVELPLGAFIATAIVLVPLPWHWRAKNIATLSIILWLFISNLIFAINSVIWANTVLNVAPVWCDIATKLQIGANMALPACCLCVCIHLERIASVRQARTTHADRRRRMIFDAALCWGMPIIYMALHYIVQGHRFDIVEQFGCRPTIYVSIPAICLIWVPPMVVAVLTLAYAGMALLHFFRRRLTFAKHLQDSTSGLTSSRYFRLMCMAVVQMIWGLLITSLNMWFTCRNGLRPWISWQNVHDGFSQVAYFPTVLIPRSTLIWTYVLWWTVPISSAFFFAFFSFGQEAMKEYRTCMSWFRRVVLRERLAVDHVSSTPSSFARVHIARRSPSLPRFSDVMAQSKGQTEKSMFVEEKDVEGCSSIEKYSPTSETHPSSTFSYSSPSLAHSPLDPPPSFYSNRADIPGDHPQDFV</sequence>
<keyword evidence="2" id="KW-1185">Reference proteome</keyword>
<organism evidence="1 2">
    <name type="scientific">Leucogyrophana mollusca</name>
    <dbReference type="NCBI Taxonomy" id="85980"/>
    <lineage>
        <taxon>Eukaryota</taxon>
        <taxon>Fungi</taxon>
        <taxon>Dikarya</taxon>
        <taxon>Basidiomycota</taxon>
        <taxon>Agaricomycotina</taxon>
        <taxon>Agaricomycetes</taxon>
        <taxon>Agaricomycetidae</taxon>
        <taxon>Boletales</taxon>
        <taxon>Boletales incertae sedis</taxon>
        <taxon>Leucogyrophana</taxon>
    </lineage>
</organism>
<reference evidence="1" key="1">
    <citation type="journal article" date="2021" name="New Phytol.">
        <title>Evolutionary innovations through gain and loss of genes in the ectomycorrhizal Boletales.</title>
        <authorList>
            <person name="Wu G."/>
            <person name="Miyauchi S."/>
            <person name="Morin E."/>
            <person name="Kuo A."/>
            <person name="Drula E."/>
            <person name="Varga T."/>
            <person name="Kohler A."/>
            <person name="Feng B."/>
            <person name="Cao Y."/>
            <person name="Lipzen A."/>
            <person name="Daum C."/>
            <person name="Hundley H."/>
            <person name="Pangilinan J."/>
            <person name="Johnson J."/>
            <person name="Barry K."/>
            <person name="LaButti K."/>
            <person name="Ng V."/>
            <person name="Ahrendt S."/>
            <person name="Min B."/>
            <person name="Choi I.G."/>
            <person name="Park H."/>
            <person name="Plett J.M."/>
            <person name="Magnuson J."/>
            <person name="Spatafora J.W."/>
            <person name="Nagy L.G."/>
            <person name="Henrissat B."/>
            <person name="Grigoriev I.V."/>
            <person name="Yang Z.L."/>
            <person name="Xu J."/>
            <person name="Martin F.M."/>
        </authorList>
    </citation>
    <scope>NUCLEOTIDE SEQUENCE</scope>
    <source>
        <strain evidence="1">KUC20120723A-06</strain>
    </source>
</reference>
<dbReference type="EMBL" id="MU266411">
    <property type="protein sequence ID" value="KAH7924988.1"/>
    <property type="molecule type" value="Genomic_DNA"/>
</dbReference>
<comment type="caution">
    <text evidence="1">The sequence shown here is derived from an EMBL/GenBank/DDBJ whole genome shotgun (WGS) entry which is preliminary data.</text>
</comment>
<accession>A0ACB8BJI1</accession>
<protein>
    <submittedName>
        <fullName evidence="1">STE3-domain-containing protein</fullName>
    </submittedName>
</protein>
<evidence type="ECO:0000313" key="1">
    <source>
        <dbReference type="EMBL" id="KAH7924988.1"/>
    </source>
</evidence>
<evidence type="ECO:0000313" key="2">
    <source>
        <dbReference type="Proteomes" id="UP000790709"/>
    </source>
</evidence>